<evidence type="ECO:0000256" key="1">
    <source>
        <dbReference type="SAM" id="MobiDB-lite"/>
    </source>
</evidence>
<feature type="compositionally biased region" description="Polar residues" evidence="1">
    <location>
        <begin position="96"/>
        <end position="105"/>
    </location>
</feature>
<dbReference type="EMBL" id="VIEB01000535">
    <property type="protein sequence ID" value="TQD87473.1"/>
    <property type="molecule type" value="Genomic_DNA"/>
</dbReference>
<evidence type="ECO:0000313" key="3">
    <source>
        <dbReference type="Proteomes" id="UP000315295"/>
    </source>
</evidence>
<name>A0A540LLX8_MALBA</name>
<dbReference type="AlphaFoldDB" id="A0A540LLX8"/>
<dbReference type="Proteomes" id="UP000315295">
    <property type="component" value="Unassembled WGS sequence"/>
</dbReference>
<proteinExistence type="predicted"/>
<evidence type="ECO:0000313" key="2">
    <source>
        <dbReference type="EMBL" id="TQD87473.1"/>
    </source>
</evidence>
<feature type="compositionally biased region" description="Low complexity" evidence="1">
    <location>
        <begin position="1"/>
        <end position="10"/>
    </location>
</feature>
<reference evidence="2 3" key="1">
    <citation type="journal article" date="2019" name="G3 (Bethesda)">
        <title>Sequencing of a Wild Apple (Malus baccata) Genome Unravels the Differences Between Cultivated and Wild Apple Species Regarding Disease Resistance and Cold Tolerance.</title>
        <authorList>
            <person name="Chen X."/>
        </authorList>
    </citation>
    <scope>NUCLEOTIDE SEQUENCE [LARGE SCALE GENOMIC DNA]</scope>
    <source>
        <strain evidence="3">cv. Shandingzi</strain>
        <tissue evidence="2">Leaves</tissue>
    </source>
</reference>
<gene>
    <name evidence="2" type="ORF">C1H46_026985</name>
</gene>
<feature type="compositionally biased region" description="Basic and acidic residues" evidence="1">
    <location>
        <begin position="43"/>
        <end position="58"/>
    </location>
</feature>
<feature type="region of interest" description="Disordered" evidence="1">
    <location>
        <begin position="1"/>
        <end position="62"/>
    </location>
</feature>
<protein>
    <submittedName>
        <fullName evidence="2">Uncharacterized protein</fullName>
    </submittedName>
</protein>
<organism evidence="2 3">
    <name type="scientific">Malus baccata</name>
    <name type="common">Siberian crab apple</name>
    <name type="synonym">Pyrus baccata</name>
    <dbReference type="NCBI Taxonomy" id="106549"/>
    <lineage>
        <taxon>Eukaryota</taxon>
        <taxon>Viridiplantae</taxon>
        <taxon>Streptophyta</taxon>
        <taxon>Embryophyta</taxon>
        <taxon>Tracheophyta</taxon>
        <taxon>Spermatophyta</taxon>
        <taxon>Magnoliopsida</taxon>
        <taxon>eudicotyledons</taxon>
        <taxon>Gunneridae</taxon>
        <taxon>Pentapetalae</taxon>
        <taxon>rosids</taxon>
        <taxon>fabids</taxon>
        <taxon>Rosales</taxon>
        <taxon>Rosaceae</taxon>
        <taxon>Amygdaloideae</taxon>
        <taxon>Maleae</taxon>
        <taxon>Malus</taxon>
    </lineage>
</organism>
<feature type="compositionally biased region" description="Acidic residues" evidence="1">
    <location>
        <begin position="11"/>
        <end position="23"/>
    </location>
</feature>
<accession>A0A540LLX8</accession>
<keyword evidence="3" id="KW-1185">Reference proteome</keyword>
<feature type="region of interest" description="Disordered" evidence="1">
    <location>
        <begin position="83"/>
        <end position="105"/>
    </location>
</feature>
<sequence>MLISVAAEGAVEVEDESEIDEAATTEHPQGTVEVEEEEQSQIDEARKTDYHGDRDTRPAKKANFIHIPQEEFEVKDEHYNLETSAPPGMRVEFNKDTSIPRSSCV</sequence>
<comment type="caution">
    <text evidence="2">The sequence shown here is derived from an EMBL/GenBank/DDBJ whole genome shotgun (WGS) entry which is preliminary data.</text>
</comment>